<keyword evidence="6" id="KW-0812">Transmembrane</keyword>
<keyword evidence="6" id="KW-0472">Membrane</keyword>
<comment type="caution">
    <text evidence="7">The sequence shown here is derived from an EMBL/GenBank/DDBJ whole genome shotgun (WGS) entry which is preliminary data.</text>
</comment>
<keyword evidence="8" id="KW-1185">Reference proteome</keyword>
<evidence type="ECO:0000256" key="5">
    <source>
        <dbReference type="ARBA" id="ARBA00022640"/>
    </source>
</evidence>
<dbReference type="AlphaFoldDB" id="A0A8J5ZQW1"/>
<evidence type="ECO:0000313" key="7">
    <source>
        <dbReference type="EMBL" id="KAG8502525.1"/>
    </source>
</evidence>
<evidence type="ECO:0000313" key="8">
    <source>
        <dbReference type="Proteomes" id="UP000701853"/>
    </source>
</evidence>
<evidence type="ECO:0000256" key="3">
    <source>
        <dbReference type="ARBA" id="ARBA00021519"/>
    </source>
</evidence>
<dbReference type="EMBL" id="JAHUZN010000001">
    <property type="protein sequence ID" value="KAG8502525.1"/>
    <property type="molecule type" value="Genomic_DNA"/>
</dbReference>
<organism evidence="7 8">
    <name type="scientific">Gossypium anomalum</name>
    <dbReference type="NCBI Taxonomy" id="47600"/>
    <lineage>
        <taxon>Eukaryota</taxon>
        <taxon>Viridiplantae</taxon>
        <taxon>Streptophyta</taxon>
        <taxon>Embryophyta</taxon>
        <taxon>Tracheophyta</taxon>
        <taxon>Spermatophyta</taxon>
        <taxon>Magnoliopsida</taxon>
        <taxon>eudicotyledons</taxon>
        <taxon>Gunneridae</taxon>
        <taxon>Pentapetalae</taxon>
        <taxon>rosids</taxon>
        <taxon>malvids</taxon>
        <taxon>Malvales</taxon>
        <taxon>Malvaceae</taxon>
        <taxon>Malvoideae</taxon>
        <taxon>Gossypium</taxon>
    </lineage>
</organism>
<reference evidence="7 8" key="1">
    <citation type="journal article" date="2021" name="bioRxiv">
        <title>The Gossypium anomalum genome as a resource for cotton improvement and evolutionary analysis of hybrid incompatibility.</title>
        <authorList>
            <person name="Grover C.E."/>
            <person name="Yuan D."/>
            <person name="Arick M.A."/>
            <person name="Miller E.R."/>
            <person name="Hu G."/>
            <person name="Peterson D.G."/>
            <person name="Wendel J.F."/>
            <person name="Udall J.A."/>
        </authorList>
    </citation>
    <scope>NUCLEOTIDE SEQUENCE [LARGE SCALE GENOMIC DNA]</scope>
    <source>
        <strain evidence="7">JFW-Udall</strain>
        <tissue evidence="7">Leaf</tissue>
    </source>
</reference>
<comment type="similarity">
    <text evidence="2">Belongs to the ycf72 family.</text>
</comment>
<dbReference type="OrthoDB" id="1001857at2759"/>
<dbReference type="PANTHER" id="PTHR37377">
    <property type="entry name" value="RIBULOSE BISPHOSPHATE CARBOXYLASE LARGE CHAIN"/>
    <property type="match status" value="1"/>
</dbReference>
<name>A0A8J5ZQW1_9ROSI</name>
<feature type="transmembrane region" description="Helical" evidence="6">
    <location>
        <begin position="198"/>
        <end position="219"/>
    </location>
</feature>
<sequence>MKDRKRDFESNRISAREILREYEKCVKTLQNDGLTTRRLPSQHLDPALPKLFWFTLTFPTCPTIAEQFLDIKWTSLEGNFKMTDLPSFAISFATAPAALVNCPPLPSVISMLCMVVPKGISVTVDSFFDRSIKTPSQTVQVSSKAYGFLDVDDDIYTDGFISFLSTSVPKTMVSPIIAPLGCKIYLFSPCPLCMRQMYAFRLGSYSMVTILPYMSFLFCRKSILQNRRL</sequence>
<evidence type="ECO:0000256" key="2">
    <source>
        <dbReference type="ARBA" id="ARBA00009599"/>
    </source>
</evidence>
<dbReference type="GO" id="GO:0009507">
    <property type="term" value="C:chloroplast"/>
    <property type="evidence" value="ECO:0007669"/>
    <property type="project" value="UniProtKB-SubCell"/>
</dbReference>
<evidence type="ECO:0000256" key="4">
    <source>
        <dbReference type="ARBA" id="ARBA00022528"/>
    </source>
</evidence>
<keyword evidence="4" id="KW-0150">Chloroplast</keyword>
<keyword evidence="5" id="KW-0934">Plastid</keyword>
<evidence type="ECO:0000256" key="6">
    <source>
        <dbReference type="SAM" id="Phobius"/>
    </source>
</evidence>
<gene>
    <name evidence="7" type="ORF">CXB51_001169</name>
</gene>
<evidence type="ECO:0000256" key="1">
    <source>
        <dbReference type="ARBA" id="ARBA00004229"/>
    </source>
</evidence>
<accession>A0A8J5ZQW1</accession>
<keyword evidence="6" id="KW-1133">Transmembrane helix</keyword>
<dbReference type="InterPro" id="IPR038860">
    <property type="entry name" value="YCF72"/>
</dbReference>
<dbReference type="Proteomes" id="UP000701853">
    <property type="component" value="Chromosome 1"/>
</dbReference>
<protein>
    <recommendedName>
        <fullName evidence="3">Uncharacterized protein ycf72</fullName>
    </recommendedName>
</protein>
<comment type="subcellular location">
    <subcellularLocation>
        <location evidence="1">Plastid</location>
        <location evidence="1">Chloroplast</location>
    </subcellularLocation>
</comment>
<dbReference type="PANTHER" id="PTHR37377:SF2">
    <property type="entry name" value="SMALL RIBOSOMAL SUBUNIT PROTEIN US2C"/>
    <property type="match status" value="1"/>
</dbReference>
<proteinExistence type="inferred from homology"/>